<proteinExistence type="predicted"/>
<gene>
    <name evidence="2" type="ORF">N780_08645</name>
</gene>
<name>A0A0A2USQ7_9BACI</name>
<dbReference type="STRING" id="1385513.N780_08645"/>
<sequence length="71" mass="8077">MRKRSNSKWKFTEFALKVGIGGLIVPSITLGPNFYIIGGVLLLTLWAIVSDIMLMRDKKWNASNNDEHQIE</sequence>
<keyword evidence="1" id="KW-0472">Membrane</keyword>
<evidence type="ECO:0000313" key="3">
    <source>
        <dbReference type="Proteomes" id="UP000030153"/>
    </source>
</evidence>
<protein>
    <submittedName>
        <fullName evidence="2">Uncharacterized protein</fullName>
    </submittedName>
</protein>
<accession>A0A0A2USQ7</accession>
<keyword evidence="1" id="KW-1133">Transmembrane helix</keyword>
<keyword evidence="3" id="KW-1185">Reference proteome</keyword>
<comment type="caution">
    <text evidence="2">The sequence shown here is derived from an EMBL/GenBank/DDBJ whole genome shotgun (WGS) entry which is preliminary data.</text>
</comment>
<keyword evidence="1" id="KW-0812">Transmembrane</keyword>
<dbReference type="Proteomes" id="UP000030153">
    <property type="component" value="Unassembled WGS sequence"/>
</dbReference>
<evidence type="ECO:0000313" key="2">
    <source>
        <dbReference type="EMBL" id="KGP91322.1"/>
    </source>
</evidence>
<dbReference type="RefSeq" id="WP_036783674.1">
    <property type="nucleotide sequence ID" value="NZ_AVBG01000007.1"/>
</dbReference>
<feature type="transmembrane region" description="Helical" evidence="1">
    <location>
        <begin position="34"/>
        <end position="54"/>
    </location>
</feature>
<evidence type="ECO:0000256" key="1">
    <source>
        <dbReference type="SAM" id="Phobius"/>
    </source>
</evidence>
<dbReference type="AlphaFoldDB" id="A0A0A2USQ7"/>
<reference evidence="2 3" key="1">
    <citation type="submission" date="2013-08" db="EMBL/GenBank/DDBJ databases">
        <title>Genome of Pontibacillus chungwhensis.</title>
        <authorList>
            <person name="Wang Q."/>
            <person name="Wang G."/>
        </authorList>
    </citation>
    <scope>NUCLEOTIDE SEQUENCE [LARGE SCALE GENOMIC DNA]</scope>
    <source>
        <strain evidence="2 3">BH030062</strain>
    </source>
</reference>
<dbReference type="EMBL" id="AVBG01000007">
    <property type="protein sequence ID" value="KGP91322.1"/>
    <property type="molecule type" value="Genomic_DNA"/>
</dbReference>
<organism evidence="2 3">
    <name type="scientific">Pontibacillus chungwhensis BH030062</name>
    <dbReference type="NCBI Taxonomy" id="1385513"/>
    <lineage>
        <taxon>Bacteria</taxon>
        <taxon>Bacillati</taxon>
        <taxon>Bacillota</taxon>
        <taxon>Bacilli</taxon>
        <taxon>Bacillales</taxon>
        <taxon>Bacillaceae</taxon>
        <taxon>Pontibacillus</taxon>
    </lineage>
</organism>